<dbReference type="EMBL" id="CM042887">
    <property type="protein sequence ID" value="KAI4331557.1"/>
    <property type="molecule type" value="Genomic_DNA"/>
</dbReference>
<reference evidence="2" key="1">
    <citation type="journal article" date="2023" name="Front. Plant Sci.">
        <title>Chromosomal-level genome assembly of Melastoma candidum provides insights into trichome evolution.</title>
        <authorList>
            <person name="Zhong Y."/>
            <person name="Wu W."/>
            <person name="Sun C."/>
            <person name="Zou P."/>
            <person name="Liu Y."/>
            <person name="Dai S."/>
            <person name="Zhou R."/>
        </authorList>
    </citation>
    <scope>NUCLEOTIDE SEQUENCE [LARGE SCALE GENOMIC DNA]</scope>
</reference>
<dbReference type="Proteomes" id="UP001057402">
    <property type="component" value="Chromosome 8"/>
</dbReference>
<proteinExistence type="predicted"/>
<protein>
    <submittedName>
        <fullName evidence="1">Uncharacterized protein</fullName>
    </submittedName>
</protein>
<sequence>MFFITDSKKEKEEWINSIGRSIVHLSRSVTDSRGGSLDFRSTPVTLQTPAYSCSSRCVSRPAFHGSDLHPLEVSALAELEPTHFQTKQLELSILTREPRLLLSAG</sequence>
<name>A0ACB9N4M5_9MYRT</name>
<evidence type="ECO:0000313" key="2">
    <source>
        <dbReference type="Proteomes" id="UP001057402"/>
    </source>
</evidence>
<accession>A0ACB9N4M5</accession>
<keyword evidence="2" id="KW-1185">Reference proteome</keyword>
<evidence type="ECO:0000313" key="1">
    <source>
        <dbReference type="EMBL" id="KAI4331557.1"/>
    </source>
</evidence>
<comment type="caution">
    <text evidence="1">The sequence shown here is derived from an EMBL/GenBank/DDBJ whole genome shotgun (WGS) entry which is preliminary data.</text>
</comment>
<organism evidence="1 2">
    <name type="scientific">Melastoma candidum</name>
    <dbReference type="NCBI Taxonomy" id="119954"/>
    <lineage>
        <taxon>Eukaryota</taxon>
        <taxon>Viridiplantae</taxon>
        <taxon>Streptophyta</taxon>
        <taxon>Embryophyta</taxon>
        <taxon>Tracheophyta</taxon>
        <taxon>Spermatophyta</taxon>
        <taxon>Magnoliopsida</taxon>
        <taxon>eudicotyledons</taxon>
        <taxon>Gunneridae</taxon>
        <taxon>Pentapetalae</taxon>
        <taxon>rosids</taxon>
        <taxon>malvids</taxon>
        <taxon>Myrtales</taxon>
        <taxon>Melastomataceae</taxon>
        <taxon>Melastomatoideae</taxon>
        <taxon>Melastomateae</taxon>
        <taxon>Melastoma</taxon>
    </lineage>
</organism>
<gene>
    <name evidence="1" type="ORF">MLD38_029736</name>
</gene>